<dbReference type="Proteomes" id="UP001642501">
    <property type="component" value="Unassembled WGS sequence"/>
</dbReference>
<comment type="function">
    <text evidence="1">Catalyzes the phosphorylation of riboflavin (vitamin B2) to form flavin mononucleotide (FMN) coenzyme.</text>
</comment>
<dbReference type="EMBL" id="CAWUOM010000047">
    <property type="protein sequence ID" value="CAK7268490.1"/>
    <property type="molecule type" value="Genomic_DNA"/>
</dbReference>
<feature type="domain" description="Riboflavin kinase" evidence="15">
    <location>
        <begin position="485"/>
        <end position="634"/>
    </location>
</feature>
<evidence type="ECO:0000256" key="4">
    <source>
        <dbReference type="ARBA" id="ARBA00012105"/>
    </source>
</evidence>
<dbReference type="SMART" id="SM00904">
    <property type="entry name" value="Flavokinase"/>
    <property type="match status" value="1"/>
</dbReference>
<feature type="compositionally biased region" description="Basic and acidic residues" evidence="14">
    <location>
        <begin position="89"/>
        <end position="101"/>
    </location>
</feature>
<comment type="pathway">
    <text evidence="2">Cofactor biosynthesis; FMN biosynthesis; FMN from riboflavin (ATP route): step 1/1.</text>
</comment>
<evidence type="ECO:0000256" key="14">
    <source>
        <dbReference type="SAM" id="MobiDB-lite"/>
    </source>
</evidence>
<evidence type="ECO:0000256" key="1">
    <source>
        <dbReference type="ARBA" id="ARBA00003572"/>
    </source>
</evidence>
<feature type="region of interest" description="Disordered" evidence="14">
    <location>
        <begin position="1"/>
        <end position="182"/>
    </location>
</feature>
<keyword evidence="10" id="KW-0418">Kinase</keyword>
<evidence type="ECO:0000256" key="10">
    <source>
        <dbReference type="ARBA" id="ARBA00022777"/>
    </source>
</evidence>
<feature type="compositionally biased region" description="Polar residues" evidence="14">
    <location>
        <begin position="131"/>
        <end position="175"/>
    </location>
</feature>
<dbReference type="PANTHER" id="PTHR22749">
    <property type="entry name" value="RIBOFLAVIN KINASE/FMN ADENYLYLTRANSFERASE"/>
    <property type="match status" value="1"/>
</dbReference>
<evidence type="ECO:0000313" key="17">
    <source>
        <dbReference type="Proteomes" id="UP001642501"/>
    </source>
</evidence>
<keyword evidence="11" id="KW-0067">ATP-binding</keyword>
<organism evidence="16 17">
    <name type="scientific">Sporothrix epigloea</name>
    <dbReference type="NCBI Taxonomy" id="1892477"/>
    <lineage>
        <taxon>Eukaryota</taxon>
        <taxon>Fungi</taxon>
        <taxon>Dikarya</taxon>
        <taxon>Ascomycota</taxon>
        <taxon>Pezizomycotina</taxon>
        <taxon>Sordariomycetes</taxon>
        <taxon>Sordariomycetidae</taxon>
        <taxon>Ophiostomatales</taxon>
        <taxon>Ophiostomataceae</taxon>
        <taxon>Sporothrix</taxon>
    </lineage>
</organism>
<feature type="compositionally biased region" description="Low complexity" evidence="14">
    <location>
        <begin position="102"/>
        <end position="123"/>
    </location>
</feature>
<evidence type="ECO:0000313" key="16">
    <source>
        <dbReference type="EMBL" id="CAK7268490.1"/>
    </source>
</evidence>
<dbReference type="PANTHER" id="PTHR22749:SF6">
    <property type="entry name" value="RIBOFLAVIN KINASE"/>
    <property type="match status" value="1"/>
</dbReference>
<comment type="catalytic activity">
    <reaction evidence="13">
        <text>riboflavin + ATP = FMN + ADP + H(+)</text>
        <dbReference type="Rhea" id="RHEA:14357"/>
        <dbReference type="ChEBI" id="CHEBI:15378"/>
        <dbReference type="ChEBI" id="CHEBI:30616"/>
        <dbReference type="ChEBI" id="CHEBI:57986"/>
        <dbReference type="ChEBI" id="CHEBI:58210"/>
        <dbReference type="ChEBI" id="CHEBI:456216"/>
        <dbReference type="EC" id="2.7.1.26"/>
    </reaction>
</comment>
<evidence type="ECO:0000256" key="6">
    <source>
        <dbReference type="ARBA" id="ARBA00022630"/>
    </source>
</evidence>
<dbReference type="Pfam" id="PF01687">
    <property type="entry name" value="Flavokinase"/>
    <property type="match status" value="1"/>
</dbReference>
<dbReference type="EC" id="2.7.1.26" evidence="4"/>
<dbReference type="InterPro" id="IPR023465">
    <property type="entry name" value="Riboflavin_kinase_dom_sf"/>
</dbReference>
<gene>
    <name evidence="16" type="ORF">SEPCBS57363_003118</name>
</gene>
<evidence type="ECO:0000256" key="9">
    <source>
        <dbReference type="ARBA" id="ARBA00022741"/>
    </source>
</evidence>
<name>A0ABP0DJS1_9PEZI</name>
<dbReference type="InterPro" id="IPR023468">
    <property type="entry name" value="Riboflavin_kinase"/>
</dbReference>
<evidence type="ECO:0000256" key="7">
    <source>
        <dbReference type="ARBA" id="ARBA00022643"/>
    </source>
</evidence>
<sequence>MDEKQQPQNRMAIQRKPLQRKPLPNGPPAGDGVNRQLPPRPLGAPEGHTIVSPPAYGLHPAPGPSSEVGTEQQFARMQLSEAAGAASGRDPDQRLPGRETETMTTPTTTTISKSTQSTIISGSPGLRRSTESSPWETQARPTGSTNPSSSGQFLPSITTSPGLSTKNTTGLSGSNSKKKEPSIWKTALDETRFFAGGLLTKPYENTKHHAVLRHSSGLVLYRGPDTNVAVTVFSSPSHPISPADRTVWLQRRGYSGATGLKLKTLVGASGSWLDVTPEREAAATAVPVADERGYQRDISKFMKKTTGKHVEKALAKLQPRETLIVRIPAACADGYFRLVVCSGGRADGSTKRKVLCGSPVFRVASTSTDASIFRGASLTTLPLEAGIKIASFVGNNAVTNTAAPIVSTLQDQVSKYQPGAVGTLATQTAYDNSQLATKVDEAGGAWDKRRLESYQAYSTDGSGRDNGFDDADLPPQVLGVDSGPTVPFPLQFQGRVVRGTGRSSAEWGVPTANLQGVPDDVRLRLRGVYFGWAMLVPNKNAAQDSRLPCDWIETIVTIGPSPWGPAGSAAASVVSRSDIVAHLLYDLGTASLFDAKLKILLMGFVRPLTKVRDEAAVAVAAAEKDASLAVSSLSRPAWGPDATLARMASDANGRSLSDKYVDTRGKLQKQIDRIPMHWAGVRTESGARRDQLYGNGGFWVKR</sequence>
<feature type="compositionally biased region" description="Polar residues" evidence="14">
    <location>
        <begin position="1"/>
        <end position="11"/>
    </location>
</feature>
<keyword evidence="17" id="KW-1185">Reference proteome</keyword>
<keyword evidence="7" id="KW-0288">FMN</keyword>
<evidence type="ECO:0000256" key="5">
    <source>
        <dbReference type="ARBA" id="ARBA00017394"/>
    </source>
</evidence>
<evidence type="ECO:0000256" key="12">
    <source>
        <dbReference type="ARBA" id="ARBA00029960"/>
    </source>
</evidence>
<proteinExistence type="inferred from homology"/>
<evidence type="ECO:0000259" key="15">
    <source>
        <dbReference type="SMART" id="SM00904"/>
    </source>
</evidence>
<keyword evidence="8" id="KW-0808">Transferase</keyword>
<evidence type="ECO:0000256" key="3">
    <source>
        <dbReference type="ARBA" id="ARBA00010108"/>
    </source>
</evidence>
<protein>
    <recommendedName>
        <fullName evidence="5">Riboflavin kinase</fullName>
        <ecNumber evidence="4">2.7.1.26</ecNumber>
    </recommendedName>
    <alternativeName>
        <fullName evidence="12">Flavin mononucleotide kinase 1</fullName>
    </alternativeName>
</protein>
<dbReference type="InterPro" id="IPR015865">
    <property type="entry name" value="Riboflavin_kinase_bac/euk"/>
</dbReference>
<evidence type="ECO:0000256" key="13">
    <source>
        <dbReference type="ARBA" id="ARBA00047880"/>
    </source>
</evidence>
<keyword evidence="9" id="KW-0547">Nucleotide-binding</keyword>
<keyword evidence="6" id="KW-0285">Flavoprotein</keyword>
<evidence type="ECO:0000256" key="11">
    <source>
        <dbReference type="ARBA" id="ARBA00022840"/>
    </source>
</evidence>
<dbReference type="SUPFAM" id="SSF82114">
    <property type="entry name" value="Riboflavin kinase-like"/>
    <property type="match status" value="1"/>
</dbReference>
<comment type="similarity">
    <text evidence="3">Belongs to the flavokinase family.</text>
</comment>
<evidence type="ECO:0000256" key="2">
    <source>
        <dbReference type="ARBA" id="ARBA00005201"/>
    </source>
</evidence>
<accession>A0ABP0DJS1</accession>
<reference evidence="16 17" key="1">
    <citation type="submission" date="2024-01" db="EMBL/GenBank/DDBJ databases">
        <authorList>
            <person name="Allen C."/>
            <person name="Tagirdzhanova G."/>
        </authorList>
    </citation>
    <scope>NUCLEOTIDE SEQUENCE [LARGE SCALE GENOMIC DNA]</scope>
    <source>
        <strain evidence="16 17">CBS 573.63</strain>
    </source>
</reference>
<dbReference type="Gene3D" id="2.40.30.30">
    <property type="entry name" value="Riboflavin kinase-like"/>
    <property type="match status" value="1"/>
</dbReference>
<evidence type="ECO:0000256" key="8">
    <source>
        <dbReference type="ARBA" id="ARBA00022679"/>
    </source>
</evidence>
<comment type="caution">
    <text evidence="16">The sequence shown here is derived from an EMBL/GenBank/DDBJ whole genome shotgun (WGS) entry which is preliminary data.</text>
</comment>